<gene>
    <name evidence="2" type="ORF">P5G52_01805</name>
</gene>
<comment type="caution">
    <text evidence="2">The sequence shown here is derived from an EMBL/GenBank/DDBJ whole genome shotgun (WGS) entry which is preliminary data.</text>
</comment>
<organism evidence="2 3">
    <name type="scientific">Arthrobacter burdickii</name>
    <dbReference type="NCBI Taxonomy" id="3035920"/>
    <lineage>
        <taxon>Bacteria</taxon>
        <taxon>Bacillati</taxon>
        <taxon>Actinomycetota</taxon>
        <taxon>Actinomycetes</taxon>
        <taxon>Micrococcales</taxon>
        <taxon>Micrococcaceae</taxon>
        <taxon>Arthrobacter</taxon>
    </lineage>
</organism>
<proteinExistence type="predicted"/>
<evidence type="ECO:0000256" key="1">
    <source>
        <dbReference type="SAM" id="MobiDB-lite"/>
    </source>
</evidence>
<reference evidence="2" key="1">
    <citation type="submission" date="2023-06" db="EMBL/GenBank/DDBJ databases">
        <title>MT1 and MT2 Draft Genomes of Novel Species.</title>
        <authorList>
            <person name="Venkateswaran K."/>
        </authorList>
    </citation>
    <scope>NUCLEOTIDE SEQUENCE</scope>
    <source>
        <strain evidence="2">IIF3SC-B10</strain>
    </source>
</reference>
<protein>
    <submittedName>
        <fullName evidence="2">Uncharacterized protein</fullName>
    </submittedName>
</protein>
<feature type="compositionally biased region" description="Basic and acidic residues" evidence="1">
    <location>
        <begin position="1"/>
        <end position="16"/>
    </location>
</feature>
<keyword evidence="3" id="KW-1185">Reference proteome</keyword>
<dbReference type="RefSeq" id="WP_301224276.1">
    <property type="nucleotide sequence ID" value="NZ_JAROCG010000001.1"/>
</dbReference>
<accession>A0ABT8JXK9</accession>
<evidence type="ECO:0000313" key="3">
    <source>
        <dbReference type="Proteomes" id="UP001174209"/>
    </source>
</evidence>
<dbReference type="Proteomes" id="UP001174209">
    <property type="component" value="Unassembled WGS sequence"/>
</dbReference>
<sequence>MGNENDRSEDTTRHDGASAPNSVDQIRASSNWHACRHLYGGWTRERTIERMQSVAPGFPPEAYERELTRAMEWAEEHRQDGLRRRRSEIEEAKTLDVLNAVFVLYLLNTRYGHQYVQDGLGYIHIQHELGSTFSSEEIEAAKQKADEVIKSASNLVGRSWDGPHMEQLQAGFPGYTNDNLSAALGHAYFLNR</sequence>
<name>A0ABT8JXK9_9MICC</name>
<feature type="region of interest" description="Disordered" evidence="1">
    <location>
        <begin position="1"/>
        <end position="25"/>
    </location>
</feature>
<evidence type="ECO:0000313" key="2">
    <source>
        <dbReference type="EMBL" id="MDN4609592.1"/>
    </source>
</evidence>
<dbReference type="EMBL" id="JAROCG010000001">
    <property type="protein sequence ID" value="MDN4609592.1"/>
    <property type="molecule type" value="Genomic_DNA"/>
</dbReference>